<dbReference type="InterPro" id="IPR028979">
    <property type="entry name" value="Ser_kin/Pase_Hpr-like_N_sf"/>
</dbReference>
<reference evidence="2" key="1">
    <citation type="submission" date="2019-08" db="EMBL/GenBank/DDBJ databases">
        <authorList>
            <person name="Kucharzyk K."/>
            <person name="Murdoch R.W."/>
            <person name="Higgins S."/>
            <person name="Loffler F."/>
        </authorList>
    </citation>
    <scope>NUCLEOTIDE SEQUENCE</scope>
</reference>
<evidence type="ECO:0000259" key="1">
    <source>
        <dbReference type="Pfam" id="PF07085"/>
    </source>
</evidence>
<dbReference type="EMBL" id="VSSQ01000232">
    <property type="protein sequence ID" value="MPL87066.1"/>
    <property type="molecule type" value="Genomic_DNA"/>
</dbReference>
<protein>
    <recommendedName>
        <fullName evidence="1">DRTGG domain-containing protein</fullName>
    </recommendedName>
</protein>
<proteinExistence type="predicted"/>
<comment type="caution">
    <text evidence="2">The sequence shown here is derived from an EMBL/GenBank/DDBJ whole genome shotgun (WGS) entry which is preliminary data.</text>
</comment>
<feature type="domain" description="DRTGG" evidence="1">
    <location>
        <begin position="30"/>
        <end position="107"/>
    </location>
</feature>
<dbReference type="InterPro" id="IPR010766">
    <property type="entry name" value="DRTGG"/>
</dbReference>
<accession>A0A644V6U3</accession>
<organism evidence="2">
    <name type="scientific">bioreactor metagenome</name>
    <dbReference type="NCBI Taxonomy" id="1076179"/>
    <lineage>
        <taxon>unclassified sequences</taxon>
        <taxon>metagenomes</taxon>
        <taxon>ecological metagenomes</taxon>
    </lineage>
</organism>
<name>A0A644V6U3_9ZZZZ</name>
<evidence type="ECO:0000313" key="2">
    <source>
        <dbReference type="EMBL" id="MPL87066.1"/>
    </source>
</evidence>
<sequence>MKVRDIAESLSLNVFSAPEGLDREVTGGYASDLLSDVMGHAQEGHIWITLQTHKNIMAVASLKDIAAIILVKGFEPDPDTIELSVKEGIPVMGTKMQAFELAGRLYEMLK</sequence>
<dbReference type="Pfam" id="PF07085">
    <property type="entry name" value="DRTGG"/>
    <property type="match status" value="1"/>
</dbReference>
<gene>
    <name evidence="2" type="ORF">SDC9_33058</name>
</gene>
<dbReference type="Gene3D" id="3.40.1390.20">
    <property type="entry name" value="HprK N-terminal domain-like"/>
    <property type="match status" value="1"/>
</dbReference>
<dbReference type="SUPFAM" id="SSF75138">
    <property type="entry name" value="HprK N-terminal domain-like"/>
    <property type="match status" value="1"/>
</dbReference>
<dbReference type="AlphaFoldDB" id="A0A644V6U3"/>